<dbReference type="PANTHER" id="PTHR28228:SF1">
    <property type="entry name" value="SECRETORY COMPONENT PROTEIN SHR3"/>
    <property type="match status" value="1"/>
</dbReference>
<evidence type="ECO:0000256" key="1">
    <source>
        <dbReference type="SAM" id="Phobius"/>
    </source>
</evidence>
<accession>A0AAD4LPI6</accession>
<dbReference type="PROSITE" id="PS51257">
    <property type="entry name" value="PROKAR_LIPOPROTEIN"/>
    <property type="match status" value="1"/>
</dbReference>
<comment type="caution">
    <text evidence="2">The sequence shown here is derived from an EMBL/GenBank/DDBJ whole genome shotgun (WGS) entry which is preliminary data.</text>
</comment>
<dbReference type="AlphaFoldDB" id="A0AAD4LPI6"/>
<dbReference type="InterPro" id="IPR013248">
    <property type="entry name" value="Psh3/Shr3"/>
</dbReference>
<dbReference type="Pfam" id="PF08229">
    <property type="entry name" value="SHR3_chaperone"/>
    <property type="match status" value="1"/>
</dbReference>
<proteinExistence type="predicted"/>
<keyword evidence="3" id="KW-1185">Reference proteome</keyword>
<dbReference type="GO" id="GO:0006888">
    <property type="term" value="P:endoplasmic reticulum to Golgi vesicle-mediated transport"/>
    <property type="evidence" value="ECO:0007669"/>
    <property type="project" value="TreeGrafter"/>
</dbReference>
<dbReference type="PANTHER" id="PTHR28228">
    <property type="entry name" value="SECRETORY COMPONENT PROTEIN SHR3"/>
    <property type="match status" value="1"/>
</dbReference>
<organism evidence="2 3">
    <name type="scientific">Lactarius akahatsu</name>
    <dbReference type="NCBI Taxonomy" id="416441"/>
    <lineage>
        <taxon>Eukaryota</taxon>
        <taxon>Fungi</taxon>
        <taxon>Dikarya</taxon>
        <taxon>Basidiomycota</taxon>
        <taxon>Agaricomycotina</taxon>
        <taxon>Agaricomycetes</taxon>
        <taxon>Russulales</taxon>
        <taxon>Russulaceae</taxon>
        <taxon>Lactarius</taxon>
    </lineage>
</organism>
<evidence type="ECO:0000313" key="2">
    <source>
        <dbReference type="EMBL" id="KAH9000249.1"/>
    </source>
</evidence>
<keyword evidence="1" id="KW-1133">Transmembrane helix</keyword>
<feature type="transmembrane region" description="Helical" evidence="1">
    <location>
        <begin position="58"/>
        <end position="75"/>
    </location>
</feature>
<evidence type="ECO:0000313" key="3">
    <source>
        <dbReference type="Proteomes" id="UP001201163"/>
    </source>
</evidence>
<gene>
    <name evidence="2" type="ORF">EDB92DRAFT_1830064</name>
</gene>
<keyword evidence="1" id="KW-0472">Membrane</keyword>
<reference evidence="2" key="1">
    <citation type="submission" date="2022-01" db="EMBL/GenBank/DDBJ databases">
        <title>Comparative genomics reveals a dynamic genome evolution in the ectomycorrhizal milk-cap (Lactarius) mushrooms.</title>
        <authorList>
            <consortium name="DOE Joint Genome Institute"/>
            <person name="Lebreton A."/>
            <person name="Tang N."/>
            <person name="Kuo A."/>
            <person name="LaButti K."/>
            <person name="Drula E."/>
            <person name="Barry K."/>
            <person name="Clum A."/>
            <person name="Lipzen A."/>
            <person name="Mousain D."/>
            <person name="Ng V."/>
            <person name="Wang R."/>
            <person name="Wang X."/>
            <person name="Dai Y."/>
            <person name="Henrissat B."/>
            <person name="Grigoriev I.V."/>
            <person name="Guerin-Laguette A."/>
            <person name="Yu F."/>
            <person name="Martin F.M."/>
        </authorList>
    </citation>
    <scope>NUCLEOTIDE SEQUENCE</scope>
    <source>
        <strain evidence="2">QP</strain>
    </source>
</reference>
<feature type="transmembrane region" description="Helical" evidence="1">
    <location>
        <begin position="128"/>
        <end position="148"/>
    </location>
</feature>
<dbReference type="EMBL" id="JAKELL010000002">
    <property type="protein sequence ID" value="KAH9000249.1"/>
    <property type="molecule type" value="Genomic_DNA"/>
</dbReference>
<dbReference type="GO" id="GO:0051082">
    <property type="term" value="F:unfolded protein binding"/>
    <property type="evidence" value="ECO:0007669"/>
    <property type="project" value="TreeGrafter"/>
</dbReference>
<sequence length="177" mass="19421">MGFRQGVLLATTCFLFGVLLACFAIDYRVLFSTLTEETVEDAFQYYRTFYNAPPGIKALLHALMGIGVVAIVAKIHRWDESAMFFDGGSLAAFVFAISMYITVTIPAIQTVVIPVEGVDTRDDQIEALRVLSAGNTLIMVLLGGILVLQGGQEWARRLEAKELAKIAAEEAKEKKDL</sequence>
<keyword evidence="1" id="KW-0812">Transmembrane</keyword>
<name>A0AAD4LPI6_9AGAM</name>
<dbReference type="Proteomes" id="UP001201163">
    <property type="component" value="Unassembled WGS sequence"/>
</dbReference>
<dbReference type="GO" id="GO:0005789">
    <property type="term" value="C:endoplasmic reticulum membrane"/>
    <property type="evidence" value="ECO:0007669"/>
    <property type="project" value="TreeGrafter"/>
</dbReference>
<dbReference type="SMART" id="SM00786">
    <property type="entry name" value="SHR3_chaperone"/>
    <property type="match status" value="1"/>
</dbReference>
<feature type="transmembrane region" description="Helical" evidence="1">
    <location>
        <begin position="87"/>
        <end position="108"/>
    </location>
</feature>
<protein>
    <submittedName>
        <fullName evidence="2">Shr3 amino acid permease chaperone</fullName>
    </submittedName>
</protein>